<dbReference type="SUPFAM" id="SSF141868">
    <property type="entry name" value="EAL domain-like"/>
    <property type="match status" value="1"/>
</dbReference>
<dbReference type="PROSITE" id="PS50883">
    <property type="entry name" value="EAL"/>
    <property type="match status" value="1"/>
</dbReference>
<keyword evidence="4" id="KW-0808">Transferase</keyword>
<dbReference type="InterPro" id="IPR000160">
    <property type="entry name" value="GGDEF_dom"/>
</dbReference>
<dbReference type="PROSITE" id="PS50887">
    <property type="entry name" value="GGDEF"/>
    <property type="match status" value="1"/>
</dbReference>
<feature type="domain" description="PAS" evidence="1">
    <location>
        <begin position="378"/>
        <end position="419"/>
    </location>
</feature>
<dbReference type="Pfam" id="PF00563">
    <property type="entry name" value="EAL"/>
    <property type="match status" value="1"/>
</dbReference>
<reference evidence="4 5" key="1">
    <citation type="submission" date="2016-11" db="EMBL/GenBank/DDBJ databases">
        <authorList>
            <person name="Jaros S."/>
            <person name="Januszkiewicz K."/>
            <person name="Wedrychowicz H."/>
        </authorList>
    </citation>
    <scope>NUCLEOTIDE SEQUENCE [LARGE SCALE GENOMIC DNA]</scope>
    <source>
        <strain evidence="4 5">Con a/3</strain>
    </source>
</reference>
<dbReference type="Pfam" id="PF13426">
    <property type="entry name" value="PAS_9"/>
    <property type="match status" value="1"/>
</dbReference>
<dbReference type="SMART" id="SM00091">
    <property type="entry name" value="PAS"/>
    <property type="match status" value="1"/>
</dbReference>
<dbReference type="PANTHER" id="PTHR44757:SF2">
    <property type="entry name" value="BIOFILM ARCHITECTURE MAINTENANCE PROTEIN MBAA"/>
    <property type="match status" value="1"/>
</dbReference>
<keyword evidence="4" id="KW-0418">Kinase</keyword>
<dbReference type="Pfam" id="PF00990">
    <property type="entry name" value="GGDEF"/>
    <property type="match status" value="1"/>
</dbReference>
<protein>
    <submittedName>
        <fullName evidence="4">Histidine kinase</fullName>
    </submittedName>
</protein>
<gene>
    <name evidence="4" type="ORF">UN64_05050</name>
</gene>
<dbReference type="SUPFAM" id="SSF55781">
    <property type="entry name" value="GAF domain-like"/>
    <property type="match status" value="2"/>
</dbReference>
<dbReference type="Proteomes" id="UP000188597">
    <property type="component" value="Unassembled WGS sequence"/>
</dbReference>
<dbReference type="OrthoDB" id="9759607at2"/>
<dbReference type="Gene3D" id="3.30.450.20">
    <property type="entry name" value="PAS domain"/>
    <property type="match status" value="1"/>
</dbReference>
<comment type="caution">
    <text evidence="4">The sequence shown here is derived from an EMBL/GenBank/DDBJ whole genome shotgun (WGS) entry which is preliminary data.</text>
</comment>
<dbReference type="InterPro" id="IPR029016">
    <property type="entry name" value="GAF-like_dom_sf"/>
</dbReference>
<dbReference type="CDD" id="cd01949">
    <property type="entry name" value="GGDEF"/>
    <property type="match status" value="1"/>
</dbReference>
<dbReference type="Pfam" id="PF01590">
    <property type="entry name" value="GAF"/>
    <property type="match status" value="1"/>
</dbReference>
<dbReference type="CDD" id="cd00130">
    <property type="entry name" value="PAS"/>
    <property type="match status" value="1"/>
</dbReference>
<dbReference type="SMART" id="SM00065">
    <property type="entry name" value="GAF"/>
    <property type="match status" value="2"/>
</dbReference>
<dbReference type="InterPro" id="IPR000014">
    <property type="entry name" value="PAS"/>
</dbReference>
<dbReference type="AlphaFoldDB" id="A0A1V3GDR9"/>
<dbReference type="InterPro" id="IPR035919">
    <property type="entry name" value="EAL_sf"/>
</dbReference>
<feature type="domain" description="GGDEF" evidence="3">
    <location>
        <begin position="531"/>
        <end position="665"/>
    </location>
</feature>
<dbReference type="PANTHER" id="PTHR44757">
    <property type="entry name" value="DIGUANYLATE CYCLASE DGCP"/>
    <property type="match status" value="1"/>
</dbReference>
<organism evidence="4 5">
    <name type="scientific">Fictibacillus arsenicus</name>
    <dbReference type="NCBI Taxonomy" id="255247"/>
    <lineage>
        <taxon>Bacteria</taxon>
        <taxon>Bacillati</taxon>
        <taxon>Bacillota</taxon>
        <taxon>Bacilli</taxon>
        <taxon>Bacillales</taxon>
        <taxon>Fictibacillaceae</taxon>
        <taxon>Fictibacillus</taxon>
    </lineage>
</organism>
<dbReference type="SUPFAM" id="SSF55785">
    <property type="entry name" value="PYP-like sensor domain (PAS domain)"/>
    <property type="match status" value="1"/>
</dbReference>
<dbReference type="InterPro" id="IPR001633">
    <property type="entry name" value="EAL_dom"/>
</dbReference>
<dbReference type="CDD" id="cd01948">
    <property type="entry name" value="EAL"/>
    <property type="match status" value="1"/>
</dbReference>
<evidence type="ECO:0000259" key="3">
    <source>
        <dbReference type="PROSITE" id="PS50887"/>
    </source>
</evidence>
<dbReference type="InterPro" id="IPR003018">
    <property type="entry name" value="GAF"/>
</dbReference>
<evidence type="ECO:0000259" key="1">
    <source>
        <dbReference type="PROSITE" id="PS50112"/>
    </source>
</evidence>
<evidence type="ECO:0000259" key="2">
    <source>
        <dbReference type="PROSITE" id="PS50883"/>
    </source>
</evidence>
<dbReference type="SUPFAM" id="SSF55073">
    <property type="entry name" value="Nucleotide cyclase"/>
    <property type="match status" value="1"/>
</dbReference>
<dbReference type="NCBIfam" id="TIGR00254">
    <property type="entry name" value="GGDEF"/>
    <property type="match status" value="1"/>
</dbReference>
<evidence type="ECO:0000313" key="5">
    <source>
        <dbReference type="Proteomes" id="UP000188597"/>
    </source>
</evidence>
<dbReference type="Pfam" id="PF13185">
    <property type="entry name" value="GAF_2"/>
    <property type="match status" value="1"/>
</dbReference>
<sequence>MSEAQTRYSRLANITKLINTKLELKDVLEHVVSAISEEIVQCDSIGIYLPQDNGTFRGYAGKPDVINGITLDKLIIDPKVDLLAREVLDTKEAIYIPDTSMDNRPDPGPIRAFSIKSLLCLPIFNGDETYGLVFLFDYGIPMNLTETEIQTVEAYVNMAAVAIRNANHLNRKEDLLAEKQLLLDVNRDLSECSTMQEVLDKCFLYVGKVLGNSNIGAHIMDPIAEKKIRPSSLSKESDWTEEDWKKTHGKIKVDFKKDPLFQEVITTKKAVYIPDVFKDSRPNHDACRSFGIKGLYMMPLVAMGEVLGTIPVVNLHEGYRNYSEMDLQLSQSIVDATALALFNLLIVEKQEMIIQERTSELLQKNEELNEAVSKLSRLSREIELILDSAGEGIFGLDLDGKFTFCNPAAASMLGYEAKEELIGQPFHNIYKTLNYKEDGMFIIPENSFLTDKHFFKNDGTPFPVEFVTSTIIEDAEIVGYVITFKDNTIRKKMEEKIKYHAYYDSSTNLPNRVMFRDKLNKELLQAEVHNEQLAVMFLDLDRFKTINDTMGHSFGDALLKKVAERLVSFIPEECTVSRQGGDEFTIILPKVKCEEEVRIFSERILESFSSSFDLDGNEVFIKTSIGISLYPKDGATSDVLIKNADTAMYKAKESSGGNYCLYENSMDFRSLDSIKLESDLNKALQNDEFIIYYQPQVDFSNNKIIGVEALLRWNHPVRGMISPLEFIPIAEETGLIVSIGEWVLKTACIQIKKWHNQGLPPIYLSVNMAAQQFNQKKLIPMIHEILQESGLSPEFLVLELTENAIIQDTEATLCNMKQLKEMGIKIAIDDFGTGYSSLGYLKNYPIDILKIDQTFVQDIVQDKNNAAITNTIISLAKNLNLNVIAEGVETKEQIDFLLSSECSHMQGYYFSPPVSGEEAEKMFYSTIKK</sequence>
<dbReference type="GO" id="GO:0016301">
    <property type="term" value="F:kinase activity"/>
    <property type="evidence" value="ECO:0007669"/>
    <property type="project" value="UniProtKB-KW"/>
</dbReference>
<evidence type="ECO:0000313" key="4">
    <source>
        <dbReference type="EMBL" id="OOE14561.1"/>
    </source>
</evidence>
<accession>A0A1V3GDR9</accession>
<dbReference type="RefSeq" id="WP_077360310.1">
    <property type="nucleotide sequence ID" value="NZ_MQMF01000001.1"/>
</dbReference>
<dbReference type="NCBIfam" id="TIGR00229">
    <property type="entry name" value="sensory_box"/>
    <property type="match status" value="1"/>
</dbReference>
<dbReference type="InterPro" id="IPR029787">
    <property type="entry name" value="Nucleotide_cyclase"/>
</dbReference>
<dbReference type="SMART" id="SM00052">
    <property type="entry name" value="EAL"/>
    <property type="match status" value="1"/>
</dbReference>
<dbReference type="Gene3D" id="3.20.20.450">
    <property type="entry name" value="EAL domain"/>
    <property type="match status" value="1"/>
</dbReference>
<name>A0A1V3GDR9_9BACL</name>
<dbReference type="FunFam" id="3.20.20.450:FF:000001">
    <property type="entry name" value="Cyclic di-GMP phosphodiesterase yahA"/>
    <property type="match status" value="1"/>
</dbReference>
<proteinExistence type="predicted"/>
<dbReference type="EMBL" id="MQMF01000001">
    <property type="protein sequence ID" value="OOE14561.1"/>
    <property type="molecule type" value="Genomic_DNA"/>
</dbReference>
<dbReference type="InterPro" id="IPR052155">
    <property type="entry name" value="Biofilm_reg_signaling"/>
</dbReference>
<dbReference type="InterPro" id="IPR043128">
    <property type="entry name" value="Rev_trsase/Diguanyl_cyclase"/>
</dbReference>
<dbReference type="Gene3D" id="3.30.70.270">
    <property type="match status" value="1"/>
</dbReference>
<dbReference type="PROSITE" id="PS50112">
    <property type="entry name" value="PAS"/>
    <property type="match status" value="1"/>
</dbReference>
<dbReference type="Gene3D" id="3.30.450.40">
    <property type="match status" value="2"/>
</dbReference>
<feature type="domain" description="EAL" evidence="2">
    <location>
        <begin position="673"/>
        <end position="927"/>
    </location>
</feature>
<dbReference type="SMART" id="SM00267">
    <property type="entry name" value="GGDEF"/>
    <property type="match status" value="1"/>
</dbReference>
<dbReference type="InterPro" id="IPR035965">
    <property type="entry name" value="PAS-like_dom_sf"/>
</dbReference>